<dbReference type="RefSeq" id="WP_309898668.1">
    <property type="nucleotide sequence ID" value="NZ_JAVDRF010000001.1"/>
</dbReference>
<reference evidence="2 3" key="1">
    <citation type="submission" date="2023-07" db="EMBL/GenBank/DDBJ databases">
        <title>Sorghum-associated microbial communities from plants grown in Nebraska, USA.</title>
        <authorList>
            <person name="Schachtman D."/>
        </authorList>
    </citation>
    <scope>NUCLEOTIDE SEQUENCE [LARGE SCALE GENOMIC DNA]</scope>
    <source>
        <strain evidence="2 3">DS1781</strain>
    </source>
</reference>
<comment type="caution">
    <text evidence="2">The sequence shown here is derived from an EMBL/GenBank/DDBJ whole genome shotgun (WGS) entry which is preliminary data.</text>
</comment>
<dbReference type="Proteomes" id="UP001184230">
    <property type="component" value="Unassembled WGS sequence"/>
</dbReference>
<dbReference type="EMBL" id="JAVDRF010000001">
    <property type="protein sequence ID" value="MDR6535006.1"/>
    <property type="molecule type" value="Genomic_DNA"/>
</dbReference>
<evidence type="ECO:0000313" key="2">
    <source>
        <dbReference type="EMBL" id="MDR6535006.1"/>
    </source>
</evidence>
<keyword evidence="3" id="KW-1185">Reference proteome</keyword>
<keyword evidence="1" id="KW-1133">Transmembrane helix</keyword>
<feature type="transmembrane region" description="Helical" evidence="1">
    <location>
        <begin position="46"/>
        <end position="68"/>
    </location>
</feature>
<keyword evidence="1" id="KW-0472">Membrane</keyword>
<gene>
    <name evidence="2" type="ORF">J2739_000766</name>
</gene>
<accession>A0ABU1NAS5</accession>
<sequence length="218" mass="23811">MTIDFIAPWLLPSVLSAITIAAIVLAHSKHRLAWLVGLSAQAGWNAYIVATSAWTFLPLSATLTVLYWRDRLRSTREDDRESEARDKWKDTVIDALVASAAFRKEHENDPEKALTALVKMETAMALDPAISIEAEALVQRGRDEVNGEDEVTVPKPGQLLEQLSQFKPLPVTAGKPVRPAGIQRRESGIEWEDTGVPGIEVTEIASVAPAPWNALAAA</sequence>
<name>A0ABU1NAS5_9BURK</name>
<evidence type="ECO:0000313" key="3">
    <source>
        <dbReference type="Proteomes" id="UP001184230"/>
    </source>
</evidence>
<evidence type="ECO:0000256" key="1">
    <source>
        <dbReference type="SAM" id="Phobius"/>
    </source>
</evidence>
<proteinExistence type="predicted"/>
<feature type="transmembrane region" description="Helical" evidence="1">
    <location>
        <begin position="7"/>
        <end position="26"/>
    </location>
</feature>
<protein>
    <submittedName>
        <fullName evidence="2">Uncharacterized protein</fullName>
    </submittedName>
</protein>
<keyword evidence="1" id="KW-0812">Transmembrane</keyword>
<organism evidence="2 3">
    <name type="scientific">Variovorax soli</name>
    <dbReference type="NCBI Taxonomy" id="376815"/>
    <lineage>
        <taxon>Bacteria</taxon>
        <taxon>Pseudomonadati</taxon>
        <taxon>Pseudomonadota</taxon>
        <taxon>Betaproteobacteria</taxon>
        <taxon>Burkholderiales</taxon>
        <taxon>Comamonadaceae</taxon>
        <taxon>Variovorax</taxon>
    </lineage>
</organism>